<evidence type="ECO:0000313" key="5">
    <source>
        <dbReference type="Proteomes" id="UP000274772"/>
    </source>
</evidence>
<feature type="domain" description="Thiamine phosphate synthase/TenI" evidence="3">
    <location>
        <begin position="30"/>
        <end position="175"/>
    </location>
</feature>
<protein>
    <submittedName>
        <fullName evidence="4">Thiamine monophosphate synthase</fullName>
    </submittedName>
</protein>
<comment type="pathway">
    <text evidence="1">Cofactor biosynthesis; thiamine diphosphate biosynthesis.</text>
</comment>
<sequence>MIHIFIAVTYDKVLTAQDLEHYLDIAEGIDGLLFRTSMPQKELKQSMIHLMNQGFAKDKIIVHSDIALLEDLNLKRIHFKENDETAFSYKKTHPDIQVSMSTHNAKSVRQCIDRGLDYVFFGHIFPTTSHPNELPRTNDEIEEVLNLPFPIYAIGGISQQTIAQVTKRFAGICAISFFMNASLEDIKELKRKWLKHA</sequence>
<dbReference type="EMBL" id="AP018586">
    <property type="protein sequence ID" value="BBD91596.1"/>
    <property type="molecule type" value="Genomic_DNA"/>
</dbReference>
<evidence type="ECO:0000256" key="2">
    <source>
        <dbReference type="ARBA" id="ARBA00022977"/>
    </source>
</evidence>
<dbReference type="Gene3D" id="3.20.20.70">
    <property type="entry name" value="Aldolase class I"/>
    <property type="match status" value="1"/>
</dbReference>
<keyword evidence="5" id="KW-1185">Reference proteome</keyword>
<evidence type="ECO:0000313" key="4">
    <source>
        <dbReference type="EMBL" id="BBD91596.1"/>
    </source>
</evidence>
<proteinExistence type="predicted"/>
<organism evidence="4 5">
    <name type="scientific">Staphylococcus caprae</name>
    <dbReference type="NCBI Taxonomy" id="29380"/>
    <lineage>
        <taxon>Bacteria</taxon>
        <taxon>Bacillati</taxon>
        <taxon>Bacillota</taxon>
        <taxon>Bacilli</taxon>
        <taxon>Bacillales</taxon>
        <taxon>Staphylococcaceae</taxon>
        <taxon>Staphylococcus</taxon>
    </lineage>
</organism>
<gene>
    <name evidence="4" type="ORF">JMUB590_0486</name>
</gene>
<evidence type="ECO:0000259" key="3">
    <source>
        <dbReference type="Pfam" id="PF02581"/>
    </source>
</evidence>
<dbReference type="SUPFAM" id="SSF51391">
    <property type="entry name" value="Thiamin phosphate synthase"/>
    <property type="match status" value="1"/>
</dbReference>
<dbReference type="CDD" id="cd00564">
    <property type="entry name" value="TMP_TenI"/>
    <property type="match status" value="1"/>
</dbReference>
<dbReference type="InterPro" id="IPR013785">
    <property type="entry name" value="Aldolase_TIM"/>
</dbReference>
<dbReference type="PANTHER" id="PTHR20857">
    <property type="entry name" value="THIAMINE-PHOSPHATE PYROPHOSPHORYLASE"/>
    <property type="match status" value="1"/>
</dbReference>
<dbReference type="PANTHER" id="PTHR20857:SF23">
    <property type="entry name" value="THIAMINE BIOSYNTHETIC BIFUNCTIONAL ENZYME"/>
    <property type="match status" value="1"/>
</dbReference>
<dbReference type="InterPro" id="IPR036206">
    <property type="entry name" value="ThiamineP_synth_sf"/>
</dbReference>
<evidence type="ECO:0000256" key="1">
    <source>
        <dbReference type="ARBA" id="ARBA00004948"/>
    </source>
</evidence>
<dbReference type="InterPro" id="IPR022998">
    <property type="entry name" value="ThiamineP_synth_TenI"/>
</dbReference>
<accession>A0ABM7FUK9</accession>
<reference evidence="4 5" key="1">
    <citation type="submission" date="2018-05" db="EMBL/GenBank/DDBJ databases">
        <title>Complete genome sequencing of three human clinical isolates of Staphylococcus caprae reveals virulence factors similar to those of S. epidermidis and S. capitis.</title>
        <authorList>
            <person name="Watanabe S."/>
            <person name="Cui L."/>
        </authorList>
    </citation>
    <scope>NUCLEOTIDE SEQUENCE [LARGE SCALE GENOMIC DNA]</scope>
    <source>
        <strain evidence="4 5">JMUB590</strain>
    </source>
</reference>
<name>A0ABM7FUK9_9STAP</name>
<dbReference type="Proteomes" id="UP000274772">
    <property type="component" value="Chromosome"/>
</dbReference>
<keyword evidence="2" id="KW-0784">Thiamine biosynthesis</keyword>
<dbReference type="Pfam" id="PF02581">
    <property type="entry name" value="TMP-TENI"/>
    <property type="match status" value="1"/>
</dbReference>